<keyword evidence="4" id="KW-1185">Reference proteome</keyword>
<dbReference type="InterPro" id="IPR025359">
    <property type="entry name" value="SduA_C"/>
</dbReference>
<dbReference type="Proteomes" id="UP000247345">
    <property type="component" value="Unassembled WGS sequence"/>
</dbReference>
<dbReference type="EMBL" id="MSCK01000001">
    <property type="protein sequence ID" value="PQJ73609.1"/>
    <property type="molecule type" value="Genomic_DNA"/>
</dbReference>
<dbReference type="RefSeq" id="WP_105049274.1">
    <property type="nucleotide sequence ID" value="NZ_CP150661.1"/>
</dbReference>
<reference evidence="3 4" key="1">
    <citation type="submission" date="2016-12" db="EMBL/GenBank/DDBJ databases">
        <title>Trade-off between light-utilization and light-protection in marine flavobacteria.</title>
        <authorList>
            <person name="Kumagai Y."/>
            <person name="Yoshizawa S."/>
            <person name="Kogure K."/>
            <person name="Iwasaki W."/>
        </authorList>
    </citation>
    <scope>NUCLEOTIDE SEQUENCE [LARGE SCALE GENOMIC DNA]</scope>
    <source>
        <strain evidence="3 4">KCTC 12100</strain>
    </source>
</reference>
<evidence type="ECO:0000256" key="1">
    <source>
        <dbReference type="SAM" id="MobiDB-lite"/>
    </source>
</evidence>
<name>A0A2P6CFC0_9FLAO</name>
<protein>
    <recommendedName>
        <fullName evidence="2">Shedu protein SduA C-terminal domain-containing protein</fullName>
    </recommendedName>
</protein>
<dbReference type="AlphaFoldDB" id="A0A2P6CFC0"/>
<dbReference type="Pfam" id="PF14082">
    <property type="entry name" value="SduA_C"/>
    <property type="match status" value="1"/>
</dbReference>
<dbReference type="OrthoDB" id="784881at2"/>
<proteinExistence type="predicted"/>
<evidence type="ECO:0000313" key="3">
    <source>
        <dbReference type="EMBL" id="PQJ73609.1"/>
    </source>
</evidence>
<evidence type="ECO:0000313" key="4">
    <source>
        <dbReference type="Proteomes" id="UP000247345"/>
    </source>
</evidence>
<gene>
    <name evidence="3" type="ORF">BTO14_10170</name>
</gene>
<comment type="caution">
    <text evidence="3">The sequence shown here is derived from an EMBL/GenBank/DDBJ whole genome shotgun (WGS) entry which is preliminary data.</text>
</comment>
<feature type="domain" description="Shedu protein SduA C-terminal" evidence="2">
    <location>
        <begin position="224"/>
        <end position="391"/>
    </location>
</feature>
<feature type="region of interest" description="Disordered" evidence="1">
    <location>
        <begin position="402"/>
        <end position="422"/>
    </location>
</feature>
<evidence type="ECO:0000259" key="2">
    <source>
        <dbReference type="Pfam" id="PF14082"/>
    </source>
</evidence>
<organism evidence="3 4">
    <name type="scientific">Polaribacter butkevichii</name>
    <dbReference type="NCBI Taxonomy" id="218490"/>
    <lineage>
        <taxon>Bacteria</taxon>
        <taxon>Pseudomonadati</taxon>
        <taxon>Bacteroidota</taxon>
        <taxon>Flavobacteriia</taxon>
        <taxon>Flavobacteriales</taxon>
        <taxon>Flavobacteriaceae</taxon>
    </lineage>
</organism>
<sequence>MRKNISKELDYFRQRSSSRIYVSKSFPYLKFRGIFTNEKRFVKKVFKKETINEFAEVKGEIVLRETGIFENKYQVSAIVYSIKDTNLLEFTLQKFTENQETGISTPIQETAFSFSQDEFTELLKFLSDLKFLDFSNKDRFVIEEGTLPNRKILLNLTKPDTSKILVDKDLAELVDKLSDLDKDKRESVLETLRNNVLTKQDLNILSGRKDGLEIFKELFTKDITEPEWQVFFKQNSWIFGYGLDYRFLSILQREASVSSTDLDGKNEVKLDYLLGDKNFTIIVELKRPDTPLFEKDKNRSESWKLSKDLTYAVSQILSQKAEWEIKAQTDQFDENGDKIEQDTVDPKTILIIGNTNQFSGSTKTDLIKKKTFELYRRNSRNIEIITYDELLERAQFIVNDGTVSEETEEKNQVENDYDDLPF</sequence>
<accession>A0A2P6CFC0</accession>